<comment type="similarity">
    <text evidence="10">Belongs to the peroxiredoxin family. BCP/PrxQ subfamily.</text>
</comment>
<evidence type="ECO:0000256" key="2">
    <source>
        <dbReference type="ARBA" id="ARBA00011245"/>
    </source>
</evidence>
<dbReference type="GO" id="GO:0005737">
    <property type="term" value="C:cytoplasm"/>
    <property type="evidence" value="ECO:0007669"/>
    <property type="project" value="TreeGrafter"/>
</dbReference>
<evidence type="ECO:0000256" key="10">
    <source>
        <dbReference type="ARBA" id="ARBA00038489"/>
    </source>
</evidence>
<keyword evidence="8" id="KW-0676">Redox-active center</keyword>
<evidence type="ECO:0000256" key="6">
    <source>
        <dbReference type="ARBA" id="ARBA00023002"/>
    </source>
</evidence>
<keyword evidence="6 15" id="KW-0560">Oxidoreductase</keyword>
<dbReference type="CDD" id="cd03017">
    <property type="entry name" value="PRX_BCP"/>
    <property type="match status" value="1"/>
</dbReference>
<organism evidence="15 16">
    <name type="scientific">Leptospirillum ferriphilum</name>
    <dbReference type="NCBI Taxonomy" id="178606"/>
    <lineage>
        <taxon>Bacteria</taxon>
        <taxon>Pseudomonadati</taxon>
        <taxon>Nitrospirota</taxon>
        <taxon>Nitrospiria</taxon>
        <taxon>Nitrospirales</taxon>
        <taxon>Nitrospiraceae</taxon>
        <taxon>Leptospirillum</taxon>
    </lineage>
</organism>
<dbReference type="GO" id="GO:0008379">
    <property type="term" value="F:thioredoxin peroxidase activity"/>
    <property type="evidence" value="ECO:0007669"/>
    <property type="project" value="TreeGrafter"/>
</dbReference>
<evidence type="ECO:0000256" key="13">
    <source>
        <dbReference type="PIRSR" id="PIRSR000239-1"/>
    </source>
</evidence>
<accession>A0A094WF34</accession>
<dbReference type="GO" id="GO:0045454">
    <property type="term" value="P:cell redox homeostasis"/>
    <property type="evidence" value="ECO:0007669"/>
    <property type="project" value="TreeGrafter"/>
</dbReference>
<dbReference type="InterPro" id="IPR000866">
    <property type="entry name" value="AhpC/TSA"/>
</dbReference>
<sequence>MSEGLKAGDKAPEFELEVDGYVRSPVKLSDFRGKTVVLYFYPKDDTPGCTREACDFRDRLGELTGKGVVVLGVSKDSLESHAKFRKKYDLTFPLLADTSGKVSESYGVIKEKNLYGRKSVGIERTTFLIDGEGVIRKIYPKVKVDGHVGKIEEDLARI</sequence>
<reference evidence="15 16" key="1">
    <citation type="submission" date="2014-06" db="EMBL/GenBank/DDBJ databases">
        <title>Draft genome sequence of iron oxidizing acidophile Leptospirillum ferriphilum DSM14647.</title>
        <authorList>
            <person name="Cardenas J.P."/>
            <person name="Lazcano M."/>
            <person name="Ossandon F.J."/>
            <person name="Corbett M."/>
            <person name="Holmes D.S."/>
            <person name="Watkin E."/>
        </authorList>
    </citation>
    <scope>NUCLEOTIDE SEQUENCE [LARGE SCALE GENOMIC DNA]</scope>
    <source>
        <strain evidence="15 16">DSM 14647</strain>
    </source>
</reference>
<feature type="active site" description="Cysteine sulfenic acid (-SOH) intermediate; for peroxidase activity" evidence="13">
    <location>
        <position position="49"/>
    </location>
</feature>
<dbReference type="PIRSF" id="PIRSF000239">
    <property type="entry name" value="AHPC"/>
    <property type="match status" value="1"/>
</dbReference>
<dbReference type="InterPro" id="IPR050924">
    <property type="entry name" value="Peroxiredoxin_BCP/PrxQ"/>
</dbReference>
<feature type="domain" description="Thioredoxin" evidence="14">
    <location>
        <begin position="5"/>
        <end position="158"/>
    </location>
</feature>
<dbReference type="InterPro" id="IPR013766">
    <property type="entry name" value="Thioredoxin_domain"/>
</dbReference>
<evidence type="ECO:0000313" key="15">
    <source>
        <dbReference type="EMBL" id="KGA95145.1"/>
    </source>
</evidence>
<evidence type="ECO:0000256" key="1">
    <source>
        <dbReference type="ARBA" id="ARBA00003330"/>
    </source>
</evidence>
<dbReference type="PATRIC" id="fig|178606.4.peg.363"/>
<dbReference type="PANTHER" id="PTHR42801:SF4">
    <property type="entry name" value="AHPC_TSA FAMILY PROTEIN"/>
    <property type="match status" value="1"/>
</dbReference>
<evidence type="ECO:0000259" key="14">
    <source>
        <dbReference type="PROSITE" id="PS51352"/>
    </source>
</evidence>
<dbReference type="PROSITE" id="PS51352">
    <property type="entry name" value="THIOREDOXIN_2"/>
    <property type="match status" value="1"/>
</dbReference>
<keyword evidence="7" id="KW-1015">Disulfide bond</keyword>
<comment type="function">
    <text evidence="1">Thiol-specific peroxidase that catalyzes the reduction of hydrogen peroxide and organic hydroperoxides to water and alcohols, respectively. Plays a role in cell protection against oxidative stress by detoxifying peroxides and as sensor of hydrogen peroxide-mediated signaling events.</text>
</comment>
<dbReference type="Gene3D" id="3.40.30.10">
    <property type="entry name" value="Glutaredoxin"/>
    <property type="match status" value="1"/>
</dbReference>
<evidence type="ECO:0000256" key="9">
    <source>
        <dbReference type="ARBA" id="ARBA00032824"/>
    </source>
</evidence>
<evidence type="ECO:0000256" key="7">
    <source>
        <dbReference type="ARBA" id="ARBA00023157"/>
    </source>
</evidence>
<dbReference type="Pfam" id="PF00578">
    <property type="entry name" value="AhpC-TSA"/>
    <property type="match status" value="1"/>
</dbReference>
<dbReference type="RefSeq" id="WP_020859444.1">
    <property type="nucleotide sequence ID" value="NZ_JBPKCJ010000001.1"/>
</dbReference>
<name>A0A094WF34_9BACT</name>
<keyword evidence="4 15" id="KW-0575">Peroxidase</keyword>
<dbReference type="SUPFAM" id="SSF52833">
    <property type="entry name" value="Thioredoxin-like"/>
    <property type="match status" value="1"/>
</dbReference>
<evidence type="ECO:0000256" key="8">
    <source>
        <dbReference type="ARBA" id="ARBA00023284"/>
    </source>
</evidence>
<dbReference type="Proteomes" id="UP000029452">
    <property type="component" value="Unassembled WGS sequence"/>
</dbReference>
<protein>
    <recommendedName>
        <fullName evidence="3">thioredoxin-dependent peroxiredoxin</fullName>
        <ecNumber evidence="3">1.11.1.24</ecNumber>
    </recommendedName>
    <alternativeName>
        <fullName evidence="9">Thioredoxin peroxidase</fullName>
    </alternativeName>
    <alternativeName>
        <fullName evidence="11">Thioredoxin-dependent peroxiredoxin Bcp</fullName>
    </alternativeName>
</protein>
<dbReference type="OrthoDB" id="9812811at2"/>
<dbReference type="AlphaFoldDB" id="A0A094WF34"/>
<keyword evidence="5" id="KW-0049">Antioxidant</keyword>
<dbReference type="FunFam" id="3.40.30.10:FF:000007">
    <property type="entry name" value="Thioredoxin-dependent thiol peroxidase"/>
    <property type="match status" value="1"/>
</dbReference>
<dbReference type="EMBL" id="JPGK01000001">
    <property type="protein sequence ID" value="KGA95145.1"/>
    <property type="molecule type" value="Genomic_DNA"/>
</dbReference>
<evidence type="ECO:0000256" key="11">
    <source>
        <dbReference type="ARBA" id="ARBA00042639"/>
    </source>
</evidence>
<evidence type="ECO:0000256" key="4">
    <source>
        <dbReference type="ARBA" id="ARBA00022559"/>
    </source>
</evidence>
<proteinExistence type="inferred from homology"/>
<evidence type="ECO:0000313" key="16">
    <source>
        <dbReference type="Proteomes" id="UP000029452"/>
    </source>
</evidence>
<dbReference type="InterPro" id="IPR024706">
    <property type="entry name" value="Peroxiredoxin_AhpC-typ"/>
</dbReference>
<gene>
    <name evidence="15" type="ORF">LptCag_2579</name>
</gene>
<dbReference type="PANTHER" id="PTHR42801">
    <property type="entry name" value="THIOREDOXIN-DEPENDENT PEROXIDE REDUCTASE"/>
    <property type="match status" value="1"/>
</dbReference>
<evidence type="ECO:0000256" key="5">
    <source>
        <dbReference type="ARBA" id="ARBA00022862"/>
    </source>
</evidence>
<dbReference type="GO" id="GO:0034599">
    <property type="term" value="P:cellular response to oxidative stress"/>
    <property type="evidence" value="ECO:0007669"/>
    <property type="project" value="TreeGrafter"/>
</dbReference>
<comment type="catalytic activity">
    <reaction evidence="12">
        <text>a hydroperoxide + [thioredoxin]-dithiol = an alcohol + [thioredoxin]-disulfide + H2O</text>
        <dbReference type="Rhea" id="RHEA:62620"/>
        <dbReference type="Rhea" id="RHEA-COMP:10698"/>
        <dbReference type="Rhea" id="RHEA-COMP:10700"/>
        <dbReference type="ChEBI" id="CHEBI:15377"/>
        <dbReference type="ChEBI" id="CHEBI:29950"/>
        <dbReference type="ChEBI" id="CHEBI:30879"/>
        <dbReference type="ChEBI" id="CHEBI:35924"/>
        <dbReference type="ChEBI" id="CHEBI:50058"/>
        <dbReference type="EC" id="1.11.1.24"/>
    </reaction>
</comment>
<evidence type="ECO:0000256" key="12">
    <source>
        <dbReference type="ARBA" id="ARBA00049091"/>
    </source>
</evidence>
<dbReference type="EC" id="1.11.1.24" evidence="3"/>
<comment type="caution">
    <text evidence="15">The sequence shown here is derived from an EMBL/GenBank/DDBJ whole genome shotgun (WGS) entry which is preliminary data.</text>
</comment>
<dbReference type="InterPro" id="IPR036249">
    <property type="entry name" value="Thioredoxin-like_sf"/>
</dbReference>
<comment type="subunit">
    <text evidence="2">Monomer.</text>
</comment>
<evidence type="ECO:0000256" key="3">
    <source>
        <dbReference type="ARBA" id="ARBA00013017"/>
    </source>
</evidence>